<evidence type="ECO:0000256" key="2">
    <source>
        <dbReference type="ARBA" id="ARBA00022475"/>
    </source>
</evidence>
<dbReference type="PROSITE" id="PS51318">
    <property type="entry name" value="TAT"/>
    <property type="match status" value="1"/>
</dbReference>
<dbReference type="AlphaFoldDB" id="A0A0A6UE96"/>
<dbReference type="Proteomes" id="UP000054537">
    <property type="component" value="Unassembled WGS sequence"/>
</dbReference>
<keyword evidence="3 6" id="KW-0812">Transmembrane</keyword>
<evidence type="ECO:0000256" key="4">
    <source>
        <dbReference type="ARBA" id="ARBA00022989"/>
    </source>
</evidence>
<feature type="transmembrane region" description="Helical" evidence="6">
    <location>
        <begin position="18"/>
        <end position="39"/>
    </location>
</feature>
<feature type="transmembrane region" description="Helical" evidence="6">
    <location>
        <begin position="51"/>
        <end position="69"/>
    </location>
</feature>
<dbReference type="NCBIfam" id="TIGR00374">
    <property type="entry name" value="flippase-like domain"/>
    <property type="match status" value="1"/>
</dbReference>
<keyword evidence="8" id="KW-1185">Reference proteome</keyword>
<dbReference type="InterPro" id="IPR006311">
    <property type="entry name" value="TAT_signal"/>
</dbReference>
<accession>A0A0A6UE96</accession>
<dbReference type="eggNOG" id="COG0392">
    <property type="taxonomic scope" value="Bacteria"/>
</dbReference>
<dbReference type="EMBL" id="JRTT01000131">
    <property type="protein sequence ID" value="KHD73393.1"/>
    <property type="molecule type" value="Genomic_DNA"/>
</dbReference>
<organism evidence="7 8">
    <name type="scientific">Actinoplanes utahensis</name>
    <dbReference type="NCBI Taxonomy" id="1869"/>
    <lineage>
        <taxon>Bacteria</taxon>
        <taxon>Bacillati</taxon>
        <taxon>Actinomycetota</taxon>
        <taxon>Actinomycetes</taxon>
        <taxon>Micromonosporales</taxon>
        <taxon>Micromonosporaceae</taxon>
        <taxon>Actinoplanes</taxon>
    </lineage>
</organism>
<evidence type="ECO:0008006" key="9">
    <source>
        <dbReference type="Google" id="ProtNLM"/>
    </source>
</evidence>
<dbReference type="OrthoDB" id="4481258at2"/>
<evidence type="ECO:0000256" key="3">
    <source>
        <dbReference type="ARBA" id="ARBA00022692"/>
    </source>
</evidence>
<sequence>MTTFVEEPPPTRRKVGRAAAAAVVTAVLGAELILGWRSLADALTQLRAPHLGWLGAALLAGTAAMQSYARMQRRLLRSAGVRVPLLRHVALAYAAHSLSVTLPGGPAFATALNYRQMRRFGASPAVASWCIALSGILSAAALAAITAFSTITANGAPDWHTFLALAVAVLIAVLGARRLGDLTAVTRPVLQLINRLRRRPADHGQDRVQGFLDQLRAARLTPGNGAAAVAFALLNWLFDAACLWLCCMAVGGGTISAGQLLLAFCAGMAAGSITIVPGGLGIIDGALILGLIAGGIPTDVAIAVVVLYRLITLGFIIGLGWLSYLAIRRRTRAAHP</sequence>
<feature type="transmembrane region" description="Helical" evidence="6">
    <location>
        <begin position="90"/>
        <end position="114"/>
    </location>
</feature>
<evidence type="ECO:0000256" key="6">
    <source>
        <dbReference type="SAM" id="Phobius"/>
    </source>
</evidence>
<proteinExistence type="predicted"/>
<keyword evidence="2" id="KW-1003">Cell membrane</keyword>
<dbReference type="PANTHER" id="PTHR39087:SF2">
    <property type="entry name" value="UPF0104 MEMBRANE PROTEIN MJ1595"/>
    <property type="match status" value="1"/>
</dbReference>
<feature type="transmembrane region" description="Helical" evidence="6">
    <location>
        <begin position="300"/>
        <end position="327"/>
    </location>
</feature>
<evidence type="ECO:0000256" key="5">
    <source>
        <dbReference type="ARBA" id="ARBA00023136"/>
    </source>
</evidence>
<evidence type="ECO:0000256" key="1">
    <source>
        <dbReference type="ARBA" id="ARBA00004651"/>
    </source>
</evidence>
<gene>
    <name evidence="7" type="ORF">MB27_34790</name>
</gene>
<dbReference type="InterPro" id="IPR022791">
    <property type="entry name" value="L-PG_synthase/AglD"/>
</dbReference>
<dbReference type="GO" id="GO:0005886">
    <property type="term" value="C:plasma membrane"/>
    <property type="evidence" value="ECO:0007669"/>
    <property type="project" value="UniProtKB-SubCell"/>
</dbReference>
<name>A0A0A6UE96_ACTUT</name>
<feature type="transmembrane region" description="Helical" evidence="6">
    <location>
        <begin position="161"/>
        <end position="180"/>
    </location>
</feature>
<comment type="caution">
    <text evidence="7">The sequence shown here is derived from an EMBL/GenBank/DDBJ whole genome shotgun (WGS) entry which is preliminary data.</text>
</comment>
<feature type="transmembrane region" description="Helical" evidence="6">
    <location>
        <begin position="126"/>
        <end position="149"/>
    </location>
</feature>
<keyword evidence="5 6" id="KW-0472">Membrane</keyword>
<dbReference type="PANTHER" id="PTHR39087">
    <property type="entry name" value="UPF0104 MEMBRANE PROTEIN MJ1595"/>
    <property type="match status" value="1"/>
</dbReference>
<evidence type="ECO:0000313" key="8">
    <source>
        <dbReference type="Proteomes" id="UP000054537"/>
    </source>
</evidence>
<dbReference type="STRING" id="1869.MB27_34790"/>
<feature type="transmembrane region" description="Helical" evidence="6">
    <location>
        <begin position="261"/>
        <end position="294"/>
    </location>
</feature>
<reference evidence="7 8" key="1">
    <citation type="submission" date="2014-10" db="EMBL/GenBank/DDBJ databases">
        <title>Draft genome sequence of Actinoplanes utahensis NRRL 12052.</title>
        <authorList>
            <person name="Velasco-Bucheli B."/>
            <person name="del Cerro C."/>
            <person name="Hormigo D."/>
            <person name="Garcia J.L."/>
            <person name="Acebal C."/>
            <person name="Arroyo M."/>
            <person name="de la Mata I."/>
        </authorList>
    </citation>
    <scope>NUCLEOTIDE SEQUENCE [LARGE SCALE GENOMIC DNA]</scope>
    <source>
        <strain evidence="7 8">NRRL 12052</strain>
    </source>
</reference>
<feature type="transmembrane region" description="Helical" evidence="6">
    <location>
        <begin position="225"/>
        <end position="249"/>
    </location>
</feature>
<protein>
    <recommendedName>
        <fullName evidence="9">Integral membrane protein</fullName>
    </recommendedName>
</protein>
<keyword evidence="4 6" id="KW-1133">Transmembrane helix</keyword>
<comment type="subcellular location">
    <subcellularLocation>
        <location evidence="1">Cell membrane</location>
        <topology evidence="1">Multi-pass membrane protein</topology>
    </subcellularLocation>
</comment>
<evidence type="ECO:0000313" key="7">
    <source>
        <dbReference type="EMBL" id="KHD73393.1"/>
    </source>
</evidence>
<dbReference type="Pfam" id="PF03706">
    <property type="entry name" value="LPG_synthase_TM"/>
    <property type="match status" value="1"/>
</dbReference>